<feature type="non-terminal residue" evidence="2">
    <location>
        <position position="150"/>
    </location>
</feature>
<name>A0A034WIW8_BACDO</name>
<feature type="domain" description="RNase H type-1" evidence="1">
    <location>
        <begin position="1"/>
        <end position="24"/>
    </location>
</feature>
<dbReference type="AlphaFoldDB" id="A0A034WIW8"/>
<dbReference type="PROSITE" id="PS50879">
    <property type="entry name" value="RNASE_H_1"/>
    <property type="match status" value="1"/>
</dbReference>
<organism evidence="2">
    <name type="scientific">Bactrocera dorsalis</name>
    <name type="common">Oriental fruit fly</name>
    <name type="synonym">Dacus dorsalis</name>
    <dbReference type="NCBI Taxonomy" id="27457"/>
    <lineage>
        <taxon>Eukaryota</taxon>
        <taxon>Metazoa</taxon>
        <taxon>Ecdysozoa</taxon>
        <taxon>Arthropoda</taxon>
        <taxon>Hexapoda</taxon>
        <taxon>Insecta</taxon>
        <taxon>Pterygota</taxon>
        <taxon>Neoptera</taxon>
        <taxon>Endopterygota</taxon>
        <taxon>Diptera</taxon>
        <taxon>Brachycera</taxon>
        <taxon>Muscomorpha</taxon>
        <taxon>Tephritoidea</taxon>
        <taxon>Tephritidae</taxon>
        <taxon>Bactrocera</taxon>
        <taxon>Bactrocera</taxon>
    </lineage>
</organism>
<dbReference type="GO" id="GO:0003676">
    <property type="term" value="F:nucleic acid binding"/>
    <property type="evidence" value="ECO:0007669"/>
    <property type="project" value="InterPro"/>
</dbReference>
<dbReference type="SUPFAM" id="SSF53098">
    <property type="entry name" value="Ribonuclease H-like"/>
    <property type="match status" value="1"/>
</dbReference>
<reference evidence="2" key="1">
    <citation type="journal article" date="2014" name="BMC Genomics">
        <title>Characterizing the developmental transcriptome of the oriental fruit fly, Bactrocera dorsalis (Diptera: Tephritidae) through comparative genomic analysis with Drosophila melanogaster utilizing modENCODE datasets.</title>
        <authorList>
            <person name="Geib S.M."/>
            <person name="Calla B."/>
            <person name="Hall B."/>
            <person name="Hou S."/>
            <person name="Manoukis N.C."/>
        </authorList>
    </citation>
    <scope>NUCLEOTIDE SEQUENCE</scope>
    <source>
        <strain evidence="2">Punador</strain>
    </source>
</reference>
<dbReference type="InterPro" id="IPR012337">
    <property type="entry name" value="RNaseH-like_sf"/>
</dbReference>
<dbReference type="GO" id="GO:0004523">
    <property type="term" value="F:RNA-DNA hybrid ribonuclease activity"/>
    <property type="evidence" value="ECO:0007669"/>
    <property type="project" value="InterPro"/>
</dbReference>
<dbReference type="EMBL" id="GAKP01003421">
    <property type="protein sequence ID" value="JAC55531.1"/>
    <property type="molecule type" value="Transcribed_RNA"/>
</dbReference>
<dbReference type="InterPro" id="IPR002156">
    <property type="entry name" value="RNaseH_domain"/>
</dbReference>
<evidence type="ECO:0000313" key="2">
    <source>
        <dbReference type="EMBL" id="JAC55531.1"/>
    </source>
</evidence>
<evidence type="ECO:0000259" key="1">
    <source>
        <dbReference type="PROSITE" id="PS50879"/>
    </source>
</evidence>
<accession>A0A034WIW8</accession>
<sequence length="150" mass="17287">MWIPGHVDITGNELADKAAKAASTSPLQLFIPFPKKRIKCEILQDLHQKFQYEWSKEIGHYKNLNPDKHAIRLSTNTTAVMNKCFIRLRLGHTRLTHLHLMKKESQPTCHFCNSSPLTITHILKECQSLNLHRSTVFHQDPISILNTPNE</sequence>
<dbReference type="OrthoDB" id="8070004at2759"/>
<protein>
    <recommendedName>
        <fullName evidence="1">RNase H type-1 domain-containing protein</fullName>
    </recommendedName>
</protein>
<proteinExistence type="predicted"/>